<dbReference type="AlphaFoldDB" id="A0A5J5IPD0"/>
<name>A0A5J5IPD0_9BACT</name>
<proteinExistence type="predicted"/>
<evidence type="ECO:0000313" key="2">
    <source>
        <dbReference type="EMBL" id="KAA9041824.1"/>
    </source>
</evidence>
<keyword evidence="3" id="KW-1185">Reference proteome</keyword>
<keyword evidence="1" id="KW-1133">Transmembrane helix</keyword>
<dbReference type="RefSeq" id="WP_150413953.1">
    <property type="nucleotide sequence ID" value="NZ_VYQF01000001.1"/>
</dbReference>
<protein>
    <recommendedName>
        <fullName evidence="4">DUF4199 domain-containing protein</fullName>
    </recommendedName>
</protein>
<dbReference type="Proteomes" id="UP000326903">
    <property type="component" value="Unassembled WGS sequence"/>
</dbReference>
<evidence type="ECO:0000313" key="3">
    <source>
        <dbReference type="Proteomes" id="UP000326903"/>
    </source>
</evidence>
<evidence type="ECO:0000256" key="1">
    <source>
        <dbReference type="SAM" id="Phobius"/>
    </source>
</evidence>
<gene>
    <name evidence="2" type="ORF">FW778_07355</name>
</gene>
<feature type="transmembrane region" description="Helical" evidence="1">
    <location>
        <begin position="7"/>
        <end position="29"/>
    </location>
</feature>
<accession>A0A5J5IPD0</accession>
<keyword evidence="1" id="KW-0812">Transmembrane</keyword>
<comment type="caution">
    <text evidence="2">The sequence shown here is derived from an EMBL/GenBank/DDBJ whole genome shotgun (WGS) entry which is preliminary data.</text>
</comment>
<dbReference type="EMBL" id="VYQF01000001">
    <property type="protein sequence ID" value="KAA9041824.1"/>
    <property type="molecule type" value="Genomic_DNA"/>
</dbReference>
<organism evidence="2 3">
    <name type="scientific">Ginsengibacter hankyongi</name>
    <dbReference type="NCBI Taxonomy" id="2607284"/>
    <lineage>
        <taxon>Bacteria</taxon>
        <taxon>Pseudomonadati</taxon>
        <taxon>Bacteroidota</taxon>
        <taxon>Chitinophagia</taxon>
        <taxon>Chitinophagales</taxon>
        <taxon>Chitinophagaceae</taxon>
        <taxon>Ginsengibacter</taxon>
    </lineage>
</organism>
<evidence type="ECO:0008006" key="4">
    <source>
        <dbReference type="Google" id="ProtNLM"/>
    </source>
</evidence>
<feature type="transmembrane region" description="Helical" evidence="1">
    <location>
        <begin position="35"/>
        <end position="58"/>
    </location>
</feature>
<reference evidence="2 3" key="1">
    <citation type="submission" date="2019-09" db="EMBL/GenBank/DDBJ databases">
        <title>Draft genome sequence of Ginsengibacter sp. BR5-29.</title>
        <authorList>
            <person name="Im W.-T."/>
        </authorList>
    </citation>
    <scope>NUCLEOTIDE SEQUENCE [LARGE SCALE GENOMIC DNA]</scope>
    <source>
        <strain evidence="2 3">BR5-29</strain>
    </source>
</reference>
<keyword evidence="1" id="KW-0472">Membrane</keyword>
<feature type="transmembrane region" description="Helical" evidence="1">
    <location>
        <begin position="70"/>
        <end position="103"/>
    </location>
</feature>
<feature type="transmembrane region" description="Helical" evidence="1">
    <location>
        <begin position="123"/>
        <end position="146"/>
    </location>
</feature>
<sequence>MPNKSSLLYLSRFGIISSALYCIPVFLFLKDERYSATWLLYLGSAIFLVCVFSFGLMYGGKKNDDPNKKYNGFVVTTLGVIFSCILILLLTLVFAPGVFNIGASNDVLRQTPAALSKNAGHGLLFSMLANAIIGNFCAGTFATVMARGKTEENKLPPNA</sequence>